<gene>
    <name evidence="1" type="primary">quiP</name>
    <name evidence="1" type="ORF">Mgrana_02784</name>
</gene>
<dbReference type="Gene3D" id="1.10.1400.10">
    <property type="match status" value="1"/>
</dbReference>
<name>A0A399F5I9_9DEIN</name>
<dbReference type="CDD" id="cd03747">
    <property type="entry name" value="Ntn_PGA_like"/>
    <property type="match status" value="1"/>
</dbReference>
<dbReference type="InterPro" id="IPR043147">
    <property type="entry name" value="Penicillin_amidase_A-knob"/>
</dbReference>
<evidence type="ECO:0000313" key="2">
    <source>
        <dbReference type="Proteomes" id="UP000266178"/>
    </source>
</evidence>
<dbReference type="GO" id="GO:0017000">
    <property type="term" value="P:antibiotic biosynthetic process"/>
    <property type="evidence" value="ECO:0007669"/>
    <property type="project" value="InterPro"/>
</dbReference>
<dbReference type="GO" id="GO:0016787">
    <property type="term" value="F:hydrolase activity"/>
    <property type="evidence" value="ECO:0007669"/>
    <property type="project" value="UniProtKB-KW"/>
</dbReference>
<dbReference type="PANTHER" id="PTHR34218:SF4">
    <property type="entry name" value="ACYL-HOMOSERINE LACTONE ACYLASE QUIP"/>
    <property type="match status" value="1"/>
</dbReference>
<dbReference type="EC" id="3.5.1.97" evidence="1"/>
<dbReference type="Gene3D" id="3.60.20.10">
    <property type="entry name" value="Glutamine Phosphoribosylpyrophosphate, subunit 1, domain 1"/>
    <property type="match status" value="1"/>
</dbReference>
<dbReference type="PANTHER" id="PTHR34218">
    <property type="entry name" value="PEPTIDASE S45 PENICILLIN AMIDASE"/>
    <property type="match status" value="1"/>
</dbReference>
<keyword evidence="1" id="KW-0378">Hydrolase</keyword>
<keyword evidence="2" id="KW-1185">Reference proteome</keyword>
<dbReference type="Pfam" id="PF01804">
    <property type="entry name" value="Penicil_amidase"/>
    <property type="match status" value="1"/>
</dbReference>
<dbReference type="Proteomes" id="UP000266178">
    <property type="component" value="Unassembled WGS sequence"/>
</dbReference>
<dbReference type="SUPFAM" id="SSF56235">
    <property type="entry name" value="N-terminal nucleophile aminohydrolases (Ntn hydrolases)"/>
    <property type="match status" value="1"/>
</dbReference>
<evidence type="ECO:0000313" key="1">
    <source>
        <dbReference type="EMBL" id="RIH91340.1"/>
    </source>
</evidence>
<dbReference type="EMBL" id="QWLB01000047">
    <property type="protein sequence ID" value="RIH91340.1"/>
    <property type="molecule type" value="Genomic_DNA"/>
</dbReference>
<dbReference type="InterPro" id="IPR043146">
    <property type="entry name" value="Penicillin_amidase_N_B-knob"/>
</dbReference>
<dbReference type="InterPro" id="IPR029055">
    <property type="entry name" value="Ntn_hydrolases_N"/>
</dbReference>
<dbReference type="AlphaFoldDB" id="A0A399F5I9"/>
<sequence length="521" mass="58677">MKPRASNNWVISGSKTITGKPLLANDPHLGLSAPSIWYLVDMQAPGYKAIGASFPGLPAVVIGRNERIGWGVTTVGADVQDLYVMDDVGNGYRYQGRIEPWRVRTEVIKVKGEPDVTLKVRESRYGPVINDVVKNPGAAPLSLRWTALDPTDGTMQAFLGIARAQNWDQFKTALASYNAPSQNFVYADVDGNIGYMAPGRFPIRKPGDDGMNPMPGNGDWDWQGYLPQKDWPQVYNPKEGFIVTANNKVPPPNYPYLISLEWEEPYRAERIRQMILAKDRLSLADMESMQADFTTLLFRDFKPVLQALNPVSSQAQTWKARLLAWDGVARADSQEPSVFEAWYTELSRLPAKEVGQEFWEEPRYLLAAMKNGDPNCAVTDTTQTCLEYAALALEKALDRLGPNIPRWGDLHPATFLHQVLTHTPLARLSDRYVPYGGDRYTVNRAAYDPATFRMNVGSSYREILDFSNLENSLFIHPMGQSGNLLSSQYANLLPLWARVEYLPMRMKDFPVQQRQVLEPLR</sequence>
<reference evidence="1 2" key="1">
    <citation type="submission" date="2018-08" db="EMBL/GenBank/DDBJ databases">
        <title>Meiothermus granaticius genome AF-68 sequencing project.</title>
        <authorList>
            <person name="Da Costa M.S."/>
            <person name="Albuquerque L."/>
            <person name="Raposo P."/>
            <person name="Froufe H.J.C."/>
            <person name="Barroso C.S."/>
            <person name="Egas C."/>
        </authorList>
    </citation>
    <scope>NUCLEOTIDE SEQUENCE [LARGE SCALE GENOMIC DNA]</scope>
    <source>
        <strain evidence="1 2">AF-68</strain>
    </source>
</reference>
<protein>
    <submittedName>
        <fullName evidence="1">Acyl-homoserine lactone acylase QuiP</fullName>
        <ecNumber evidence="1">3.5.1.97</ecNumber>
    </submittedName>
</protein>
<dbReference type="Gene3D" id="2.30.120.10">
    <property type="match status" value="1"/>
</dbReference>
<accession>A0A399F5I9</accession>
<organism evidence="1 2">
    <name type="scientific">Meiothermus granaticius NBRC 107808</name>
    <dbReference type="NCBI Taxonomy" id="1227551"/>
    <lineage>
        <taxon>Bacteria</taxon>
        <taxon>Thermotogati</taxon>
        <taxon>Deinococcota</taxon>
        <taxon>Deinococci</taxon>
        <taxon>Thermales</taxon>
        <taxon>Thermaceae</taxon>
        <taxon>Meiothermus</taxon>
    </lineage>
</organism>
<proteinExistence type="predicted"/>
<dbReference type="InterPro" id="IPR002692">
    <property type="entry name" value="S45"/>
</dbReference>
<comment type="caution">
    <text evidence="1">The sequence shown here is derived from an EMBL/GenBank/DDBJ whole genome shotgun (WGS) entry which is preliminary data.</text>
</comment>